<evidence type="ECO:0000313" key="2">
    <source>
        <dbReference type="Proteomes" id="UP000078486"/>
    </source>
</evidence>
<organism evidence="1 2">
    <name type="scientific">Termitidicoccus mucosus</name>
    <dbReference type="NCBI Taxonomy" id="1184151"/>
    <lineage>
        <taxon>Bacteria</taxon>
        <taxon>Pseudomonadati</taxon>
        <taxon>Verrucomicrobiota</taxon>
        <taxon>Opitutia</taxon>
        <taxon>Opitutales</taxon>
        <taxon>Opitutaceae</taxon>
        <taxon>Termitidicoccus</taxon>
    </lineage>
</organism>
<dbReference type="EMBL" id="LRRQ01000175">
    <property type="protein sequence ID" value="OAM87289.1"/>
    <property type="molecule type" value="Genomic_DNA"/>
</dbReference>
<evidence type="ECO:0000313" key="1">
    <source>
        <dbReference type="EMBL" id="OAM87289.1"/>
    </source>
</evidence>
<reference evidence="1 2" key="1">
    <citation type="submission" date="2016-01" db="EMBL/GenBank/DDBJ databases">
        <title>High potential of lignocellulose degradation of a new Verrucomicrobia species.</title>
        <authorList>
            <person name="Wang Y."/>
            <person name="Shi Y."/>
            <person name="Qiu Z."/>
            <person name="Liu S."/>
            <person name="Yang H."/>
        </authorList>
    </citation>
    <scope>NUCLEOTIDE SEQUENCE [LARGE SCALE GENOMIC DNA]</scope>
    <source>
        <strain evidence="1 2">TSB47</strain>
    </source>
</reference>
<dbReference type="AlphaFoldDB" id="A0A178IDZ1"/>
<proteinExistence type="predicted"/>
<gene>
    <name evidence="1" type="ORF">AW736_23840</name>
</gene>
<comment type="caution">
    <text evidence="1">The sequence shown here is derived from an EMBL/GenBank/DDBJ whole genome shotgun (WGS) entry which is preliminary data.</text>
</comment>
<accession>A0A178IDZ1</accession>
<name>A0A178IDZ1_9BACT</name>
<protein>
    <submittedName>
        <fullName evidence="1">Uncharacterized protein</fullName>
    </submittedName>
</protein>
<keyword evidence="2" id="KW-1185">Reference proteome</keyword>
<sequence>MQFYPADGFQDCQILTLSARGAWQSILRKAWQPSTRGVLTLNLVAFSRRFSCTVEQGATRSDVSEKNKRPRRA</sequence>
<dbReference type="Proteomes" id="UP000078486">
    <property type="component" value="Unassembled WGS sequence"/>
</dbReference>